<evidence type="ECO:0000313" key="1">
    <source>
        <dbReference type="EMBL" id="QBK92428.1"/>
    </source>
</evidence>
<dbReference type="EMBL" id="MK500577">
    <property type="protein sequence ID" value="QBK92428.1"/>
    <property type="molecule type" value="Genomic_DNA"/>
</dbReference>
<reference evidence="1" key="1">
    <citation type="journal article" date="2019" name="MBio">
        <title>Virus Genomes from Deep Sea Sediments Expand the Ocean Megavirome and Support Independent Origins of Viral Gigantism.</title>
        <authorList>
            <person name="Backstrom D."/>
            <person name="Yutin N."/>
            <person name="Jorgensen S.L."/>
            <person name="Dharamshi J."/>
            <person name="Homa F."/>
            <person name="Zaremba-Niedwiedzka K."/>
            <person name="Spang A."/>
            <person name="Wolf Y.I."/>
            <person name="Koonin E.V."/>
            <person name="Ettema T.J."/>
        </authorList>
    </citation>
    <scope>NUCLEOTIDE SEQUENCE</scope>
</reference>
<accession>A0A481Z969</accession>
<organism evidence="1">
    <name type="scientific">Pithovirus LCPAC401</name>
    <dbReference type="NCBI Taxonomy" id="2506595"/>
    <lineage>
        <taxon>Viruses</taxon>
        <taxon>Pithoviruses</taxon>
    </lineage>
</organism>
<protein>
    <submittedName>
        <fullName evidence="1">Uncharacterized protein</fullName>
    </submittedName>
</protein>
<proteinExistence type="predicted"/>
<gene>
    <name evidence="1" type="ORF">LCPAC401_00660</name>
</gene>
<sequence length="49" mass="5609">MRTHKLLPEIVTGLAATERGQPKIIIYFSKNSDEESRKYTVKEIVDFVG</sequence>
<name>A0A481Z969_9VIRU</name>